<evidence type="ECO:0000313" key="6">
    <source>
        <dbReference type="EMBL" id="TKB52025.1"/>
    </source>
</evidence>
<feature type="chain" id="PRO_5020571003" evidence="4">
    <location>
        <begin position="29"/>
        <end position="449"/>
    </location>
</feature>
<dbReference type="Gene3D" id="2.40.30.170">
    <property type="match status" value="1"/>
</dbReference>
<dbReference type="Proteomes" id="UP000305675">
    <property type="component" value="Unassembled WGS sequence"/>
</dbReference>
<comment type="similarity">
    <text evidence="1">Belongs to the membrane fusion protein (MFP) (TC 8.A.1) family.</text>
</comment>
<accession>A0A4U1BL92</accession>
<evidence type="ECO:0000256" key="3">
    <source>
        <dbReference type="SAM" id="MobiDB-lite"/>
    </source>
</evidence>
<dbReference type="Gene3D" id="1.10.287.470">
    <property type="entry name" value="Helix hairpin bin"/>
    <property type="match status" value="1"/>
</dbReference>
<comment type="caution">
    <text evidence="6">The sequence shown here is derived from an EMBL/GenBank/DDBJ whole genome shotgun (WGS) entry which is preliminary data.</text>
</comment>
<name>A0A4U1BL92_9GAMM</name>
<keyword evidence="2" id="KW-0813">Transport</keyword>
<dbReference type="GO" id="GO:0015679">
    <property type="term" value="P:plasma membrane copper ion transport"/>
    <property type="evidence" value="ECO:0007669"/>
    <property type="project" value="TreeGrafter"/>
</dbReference>
<dbReference type="Gene3D" id="2.40.420.20">
    <property type="match status" value="1"/>
</dbReference>
<feature type="signal peptide" evidence="4">
    <location>
        <begin position="1"/>
        <end position="28"/>
    </location>
</feature>
<dbReference type="GO" id="GO:0016020">
    <property type="term" value="C:membrane"/>
    <property type="evidence" value="ECO:0007669"/>
    <property type="project" value="InterPro"/>
</dbReference>
<evidence type="ECO:0000256" key="4">
    <source>
        <dbReference type="SAM" id="SignalP"/>
    </source>
</evidence>
<dbReference type="EMBL" id="SWCJ01000015">
    <property type="protein sequence ID" value="TKB52025.1"/>
    <property type="molecule type" value="Genomic_DNA"/>
</dbReference>
<feature type="compositionally biased region" description="Polar residues" evidence="3">
    <location>
        <begin position="38"/>
        <end position="58"/>
    </location>
</feature>
<proteinExistence type="inferred from homology"/>
<dbReference type="GO" id="GO:0046914">
    <property type="term" value="F:transition metal ion binding"/>
    <property type="evidence" value="ECO:0007669"/>
    <property type="project" value="TreeGrafter"/>
</dbReference>
<evidence type="ECO:0000256" key="2">
    <source>
        <dbReference type="ARBA" id="ARBA00022448"/>
    </source>
</evidence>
<feature type="compositionally biased region" description="Basic and acidic residues" evidence="3">
    <location>
        <begin position="63"/>
        <end position="117"/>
    </location>
</feature>
<feature type="region of interest" description="Disordered" evidence="3">
    <location>
        <begin position="32"/>
        <end position="117"/>
    </location>
</feature>
<evidence type="ECO:0000259" key="5">
    <source>
        <dbReference type="Pfam" id="PF25954"/>
    </source>
</evidence>
<dbReference type="InterPro" id="IPR006143">
    <property type="entry name" value="RND_pump_MFP"/>
</dbReference>
<dbReference type="GO" id="GO:0030288">
    <property type="term" value="C:outer membrane-bounded periplasmic space"/>
    <property type="evidence" value="ECO:0007669"/>
    <property type="project" value="TreeGrafter"/>
</dbReference>
<evidence type="ECO:0000313" key="7">
    <source>
        <dbReference type="Proteomes" id="UP000305675"/>
    </source>
</evidence>
<protein>
    <submittedName>
        <fullName evidence="6">Efflux RND transporter periplasmic adaptor subunit</fullName>
    </submittedName>
</protein>
<dbReference type="Gene3D" id="2.40.50.100">
    <property type="match status" value="1"/>
</dbReference>
<dbReference type="InterPro" id="IPR051909">
    <property type="entry name" value="MFP_Cation_Efflux"/>
</dbReference>
<gene>
    <name evidence="6" type="ORF">FCL42_16540</name>
</gene>
<organism evidence="6 7">
    <name type="scientific">Ferrimonas aestuarii</name>
    <dbReference type="NCBI Taxonomy" id="2569539"/>
    <lineage>
        <taxon>Bacteria</taxon>
        <taxon>Pseudomonadati</taxon>
        <taxon>Pseudomonadota</taxon>
        <taxon>Gammaproteobacteria</taxon>
        <taxon>Alteromonadales</taxon>
        <taxon>Ferrimonadaceae</taxon>
        <taxon>Ferrimonas</taxon>
    </lineage>
</organism>
<dbReference type="Pfam" id="PF25954">
    <property type="entry name" value="Beta-barrel_RND_2"/>
    <property type="match status" value="1"/>
</dbReference>
<keyword evidence="4" id="KW-0732">Signal</keyword>
<dbReference type="NCBIfam" id="TIGR01730">
    <property type="entry name" value="RND_mfp"/>
    <property type="match status" value="1"/>
</dbReference>
<keyword evidence="7" id="KW-1185">Reference proteome</keyword>
<dbReference type="SUPFAM" id="SSF111369">
    <property type="entry name" value="HlyD-like secretion proteins"/>
    <property type="match status" value="1"/>
</dbReference>
<feature type="domain" description="CusB-like beta-barrel" evidence="5">
    <location>
        <begin position="298"/>
        <end position="368"/>
    </location>
</feature>
<dbReference type="PANTHER" id="PTHR30097">
    <property type="entry name" value="CATION EFFLUX SYSTEM PROTEIN CUSB"/>
    <property type="match status" value="1"/>
</dbReference>
<dbReference type="PANTHER" id="PTHR30097:SF15">
    <property type="entry name" value="CATION EFFLUX SYSTEM PROTEIN CUSB"/>
    <property type="match status" value="1"/>
</dbReference>
<dbReference type="InterPro" id="IPR058792">
    <property type="entry name" value="Beta-barrel_RND_2"/>
</dbReference>
<dbReference type="AlphaFoldDB" id="A0A4U1BL92"/>
<dbReference type="OrthoDB" id="9806939at2"/>
<dbReference type="GO" id="GO:0060003">
    <property type="term" value="P:copper ion export"/>
    <property type="evidence" value="ECO:0007669"/>
    <property type="project" value="TreeGrafter"/>
</dbReference>
<dbReference type="RefSeq" id="WP_136864539.1">
    <property type="nucleotide sequence ID" value="NZ_SWCJ01000015.1"/>
</dbReference>
<evidence type="ECO:0000256" key="1">
    <source>
        <dbReference type="ARBA" id="ARBA00009477"/>
    </source>
</evidence>
<dbReference type="GO" id="GO:0022857">
    <property type="term" value="F:transmembrane transporter activity"/>
    <property type="evidence" value="ECO:0007669"/>
    <property type="project" value="InterPro"/>
</dbReference>
<reference evidence="6 7" key="1">
    <citation type="submission" date="2019-04" db="EMBL/GenBank/DDBJ databases">
        <authorList>
            <person name="Hwang J.C."/>
        </authorList>
    </citation>
    <scope>NUCLEOTIDE SEQUENCE [LARGE SCALE GENOMIC DNA]</scope>
    <source>
        <strain evidence="6 7">IMCC35002</strain>
    </source>
</reference>
<sequence>MNMALTTTKITAVAAALMLAFGSAYSIAGDGHDHGPAQANSQTKVQSKAQTPAETQSALFAADSDHQVDDHDHDGAPHQESGDHQHGDQDDVHDDDHGHGSESDVHGEEEEGHDHSEEGLHLSAQQSVMAGIVVSTVVESHFNFTQPIPAQLLTNPNLTSQLSLPVDARVIARHVNPGQEVHQGDALLTLASSAIADAQGQYLLAEAEWQRVQSLGKKAISASRFQQARIDVETSLQNLLALGMTQTQIDKLNEPSTRLGQFTLLAPHGGTVQQDNSVMQQNLPALTPLMVLTNEKVLWANAQLSPSQSGSVHIGQTLSLQVEDQLYQAKVIGRDHQLDAQTRTESLRLEVQNPDHRLHVGQFATAYLCQNHRTGIVVPDSALSRGADGDWVVYLYDGESYQATEVTVLDSMAKQNLIAGIPMGSQVVTEGAFFLTSELNKSGLDIHNH</sequence>